<protein>
    <submittedName>
        <fullName evidence="2">Uncharacterized protein</fullName>
    </submittedName>
</protein>
<feature type="compositionally biased region" description="Polar residues" evidence="1">
    <location>
        <begin position="39"/>
        <end position="50"/>
    </location>
</feature>
<comment type="caution">
    <text evidence="2">The sequence shown here is derived from an EMBL/GenBank/DDBJ whole genome shotgun (WGS) entry which is preliminary data.</text>
</comment>
<feature type="compositionally biased region" description="Polar residues" evidence="1">
    <location>
        <begin position="68"/>
        <end position="81"/>
    </location>
</feature>
<dbReference type="OrthoDB" id="5906331at2"/>
<accession>U3A8F1</accession>
<sequence length="243" mass="26357">MSKPSKSNSSPKKLVIVVALGLGAAAMGYTTLFSNPVSKYASQAKSQTPSDEPISYSVSEPIDDGMSLESQTDTTQAQNPLSQELAKQLAKLNTEPKQVPPPPPMGIDVTRYLEKIAQLKNAELDAMVREQQLRAQPEEPGLMQLGFSPYHDAPTMVSAALDDEIVATDRPVPAQTESIQIGSVSQIDKQWQARLYIHGQWHKVHKGSKVGAVSVLNINQSGVRISESGKRRWLRLSSQGGLG</sequence>
<dbReference type="AlphaFoldDB" id="U3A8F1"/>
<proteinExistence type="predicted"/>
<dbReference type="STRING" id="1219077.VAZ01S_039_00460"/>
<gene>
    <name evidence="2" type="ORF">VAZ01S_039_00460</name>
</gene>
<organism evidence="2 3">
    <name type="scientific">Vibrio azureus NBRC 104587</name>
    <dbReference type="NCBI Taxonomy" id="1219077"/>
    <lineage>
        <taxon>Bacteria</taxon>
        <taxon>Pseudomonadati</taxon>
        <taxon>Pseudomonadota</taxon>
        <taxon>Gammaproteobacteria</taxon>
        <taxon>Vibrionales</taxon>
        <taxon>Vibrionaceae</taxon>
        <taxon>Vibrio</taxon>
    </lineage>
</organism>
<dbReference type="eggNOG" id="ENOG5031PJ1">
    <property type="taxonomic scope" value="Bacteria"/>
</dbReference>
<evidence type="ECO:0000313" key="2">
    <source>
        <dbReference type="EMBL" id="GAD76221.1"/>
    </source>
</evidence>
<name>U3A8F1_9VIBR</name>
<evidence type="ECO:0000313" key="3">
    <source>
        <dbReference type="Proteomes" id="UP000016567"/>
    </source>
</evidence>
<keyword evidence="3" id="KW-1185">Reference proteome</keyword>
<dbReference type="EMBL" id="BATL01000039">
    <property type="protein sequence ID" value="GAD76221.1"/>
    <property type="molecule type" value="Genomic_DNA"/>
</dbReference>
<feature type="region of interest" description="Disordered" evidence="1">
    <location>
        <begin position="39"/>
        <end position="81"/>
    </location>
</feature>
<reference evidence="2 3" key="1">
    <citation type="submission" date="2013-09" db="EMBL/GenBank/DDBJ databases">
        <title>Whole genome shotgun sequence of Vibrio azureus NBRC 104587.</title>
        <authorList>
            <person name="Isaki S."/>
            <person name="Hosoyama A."/>
            <person name="Numata M."/>
            <person name="Hashimoto M."/>
            <person name="Hosoyama Y."/>
            <person name="Tsuchikane K."/>
            <person name="Noguchi M."/>
            <person name="Hirakata S."/>
            <person name="Ichikawa N."/>
            <person name="Ohji S."/>
            <person name="Yamazoe A."/>
            <person name="Fujita N."/>
        </authorList>
    </citation>
    <scope>NUCLEOTIDE SEQUENCE [LARGE SCALE GENOMIC DNA]</scope>
    <source>
        <strain evidence="2 3">NBRC 104587</strain>
    </source>
</reference>
<dbReference type="Proteomes" id="UP000016567">
    <property type="component" value="Unassembled WGS sequence"/>
</dbReference>
<dbReference type="RefSeq" id="WP_021709971.1">
    <property type="nucleotide sequence ID" value="NZ_BAOB01000300.1"/>
</dbReference>
<evidence type="ECO:0000256" key="1">
    <source>
        <dbReference type="SAM" id="MobiDB-lite"/>
    </source>
</evidence>